<organism evidence="4 5">
    <name type="scientific">Sporosarcina highlanderae</name>
    <dbReference type="NCBI Taxonomy" id="3035916"/>
    <lineage>
        <taxon>Bacteria</taxon>
        <taxon>Bacillati</taxon>
        <taxon>Bacillota</taxon>
        <taxon>Bacilli</taxon>
        <taxon>Bacillales</taxon>
        <taxon>Caryophanaceae</taxon>
        <taxon>Sporosarcina</taxon>
    </lineage>
</organism>
<dbReference type="InterPro" id="IPR054612">
    <property type="entry name" value="Phage_capsid-like_C"/>
</dbReference>
<evidence type="ECO:0000313" key="5">
    <source>
        <dbReference type="Proteomes" id="UP001175097"/>
    </source>
</evidence>
<proteinExistence type="predicted"/>
<evidence type="ECO:0000313" key="4">
    <source>
        <dbReference type="EMBL" id="MDN4609128.1"/>
    </source>
</evidence>
<dbReference type="Pfam" id="PF05065">
    <property type="entry name" value="Phage_capsid"/>
    <property type="match status" value="1"/>
</dbReference>
<evidence type="ECO:0000256" key="1">
    <source>
        <dbReference type="ARBA" id="ARBA00004328"/>
    </source>
</evidence>
<evidence type="ECO:0000256" key="2">
    <source>
        <dbReference type="SAM" id="MobiDB-lite"/>
    </source>
</evidence>
<dbReference type="Proteomes" id="UP001175097">
    <property type="component" value="Unassembled WGS sequence"/>
</dbReference>
<name>A0ABT8JVC5_9BACL</name>
<dbReference type="Gene3D" id="3.30.2320.10">
    <property type="entry name" value="hypothetical protein PF0899 domain"/>
    <property type="match status" value="1"/>
</dbReference>
<dbReference type="InterPro" id="IPR024455">
    <property type="entry name" value="Phage_capsid"/>
</dbReference>
<dbReference type="EMBL" id="JAROCC010000020">
    <property type="protein sequence ID" value="MDN4609128.1"/>
    <property type="molecule type" value="Genomic_DNA"/>
</dbReference>
<feature type="region of interest" description="Disordered" evidence="2">
    <location>
        <begin position="67"/>
        <end position="103"/>
    </location>
</feature>
<dbReference type="SUPFAM" id="SSF56563">
    <property type="entry name" value="Major capsid protein gp5"/>
    <property type="match status" value="1"/>
</dbReference>
<feature type="compositionally biased region" description="Acidic residues" evidence="2">
    <location>
        <begin position="73"/>
        <end position="83"/>
    </location>
</feature>
<protein>
    <submittedName>
        <fullName evidence="4">Phage major capsid protein</fullName>
    </submittedName>
</protein>
<dbReference type="Gene3D" id="3.30.2400.10">
    <property type="entry name" value="Major capsid protein gp5"/>
    <property type="match status" value="1"/>
</dbReference>
<dbReference type="NCBIfam" id="TIGR01554">
    <property type="entry name" value="major_cap_HK97"/>
    <property type="match status" value="1"/>
</dbReference>
<keyword evidence="5" id="KW-1185">Reference proteome</keyword>
<sequence length="391" mass="42507">MANPVLIGAKLNLKRSSLKSVEDKIAELLAKRSELEASIDGVESEEDLTAIEASVKENDDAITVAEEEKSTLEEEIEGLESELEASNRKKPKAGGKNMPKQTEAREAINAFVRSKGQVRDMVGFKVVDGGALIPEELIPAKKAPEDTVDLKKFINVRPVNRGSGKYPVIKKSGSKMVSVAELEKNPELAKPTISEVGYDIETYRGYIPISQEAIDDADYDIAGMIADEIADQELNTTNTAIAAVLKSAPAKAVTGLDGFKKVFNKDIKKVYNAKAVISASLYNELDTMKDANGRYLLQDDITVASGKRLFGKEVVVLDDDMIGTSDGDLVGFVGDPKAFATFFNRKQASVKWVDHNIYGQLLAGFIRFDVVATDTDAGFYVTFTPDDVPTP</sequence>
<dbReference type="RefSeq" id="WP_301245717.1">
    <property type="nucleotide sequence ID" value="NZ_JAROCC010000020.1"/>
</dbReference>
<comment type="caution">
    <text evidence="4">The sequence shown here is derived from an EMBL/GenBank/DDBJ whole genome shotgun (WGS) entry which is preliminary data.</text>
</comment>
<accession>A0ABT8JVC5</accession>
<reference evidence="4" key="1">
    <citation type="submission" date="2023-03" db="EMBL/GenBank/DDBJ databases">
        <title>MT1 and MT2 Draft Genomes of Novel Species.</title>
        <authorList>
            <person name="Venkateswaran K."/>
        </authorList>
    </citation>
    <scope>NUCLEOTIDE SEQUENCE</scope>
    <source>
        <strain evidence="4">F6_3S_P_2</strain>
    </source>
</reference>
<comment type="subcellular location">
    <subcellularLocation>
        <location evidence="1">Virion</location>
    </subcellularLocation>
</comment>
<gene>
    <name evidence="4" type="ORF">P5G49_16825</name>
</gene>
<evidence type="ECO:0000259" key="3">
    <source>
        <dbReference type="Pfam" id="PF05065"/>
    </source>
</evidence>
<feature type="domain" description="Phage capsid-like C-terminal" evidence="3">
    <location>
        <begin position="129"/>
        <end position="368"/>
    </location>
</feature>